<name>A0AAV5ASC7_9AGAM</name>
<accession>A0AAV5ASC7</accession>
<comment type="caution">
    <text evidence="1">The sequence shown here is derived from an EMBL/GenBank/DDBJ whole genome shotgun (WGS) entry which is preliminary data.</text>
</comment>
<gene>
    <name evidence="1" type="ORF">Clacol_010333</name>
</gene>
<dbReference type="Proteomes" id="UP001050691">
    <property type="component" value="Unassembled WGS sequence"/>
</dbReference>
<keyword evidence="2" id="KW-1185">Reference proteome</keyword>
<proteinExistence type="predicted"/>
<dbReference type="EMBL" id="BPWL01000012">
    <property type="protein sequence ID" value="GJJ16054.1"/>
    <property type="molecule type" value="Genomic_DNA"/>
</dbReference>
<organism evidence="1 2">
    <name type="scientific">Clathrus columnatus</name>
    <dbReference type="NCBI Taxonomy" id="1419009"/>
    <lineage>
        <taxon>Eukaryota</taxon>
        <taxon>Fungi</taxon>
        <taxon>Dikarya</taxon>
        <taxon>Basidiomycota</taxon>
        <taxon>Agaricomycotina</taxon>
        <taxon>Agaricomycetes</taxon>
        <taxon>Phallomycetidae</taxon>
        <taxon>Phallales</taxon>
        <taxon>Clathraceae</taxon>
        <taxon>Clathrus</taxon>
    </lineage>
</organism>
<evidence type="ECO:0000313" key="1">
    <source>
        <dbReference type="EMBL" id="GJJ16054.1"/>
    </source>
</evidence>
<evidence type="ECO:0000313" key="2">
    <source>
        <dbReference type="Proteomes" id="UP001050691"/>
    </source>
</evidence>
<reference evidence="1" key="1">
    <citation type="submission" date="2021-10" db="EMBL/GenBank/DDBJ databases">
        <title>De novo Genome Assembly of Clathrus columnatus (Basidiomycota, Fungi) Using Illumina and Nanopore Sequence Data.</title>
        <authorList>
            <person name="Ogiso-Tanaka E."/>
            <person name="Itagaki H."/>
            <person name="Hosoya T."/>
            <person name="Hosaka K."/>
        </authorList>
    </citation>
    <scope>NUCLEOTIDE SEQUENCE</scope>
    <source>
        <strain evidence="1">MO-923</strain>
    </source>
</reference>
<dbReference type="AlphaFoldDB" id="A0AAV5ASC7"/>
<protein>
    <submittedName>
        <fullName evidence="1">Uncharacterized protein</fullName>
    </submittedName>
</protein>
<sequence>MNNETVPTLEDEMISEDRAGTLRQCDVLNTLADVIAALPLLGTQENPVIPLRIHDISILLFETLGLITIIRRVWGLWKLKQSLGLQSNKDLATSLLRQDHEEAQAQPEIV</sequence>